<keyword evidence="3" id="KW-1185">Reference proteome</keyword>
<evidence type="ECO:0000313" key="2">
    <source>
        <dbReference type="EMBL" id="MFC4633493.1"/>
    </source>
</evidence>
<organism evidence="2 3">
    <name type="scientific">Dokdonia ponticola</name>
    <dbReference type="NCBI Taxonomy" id="2041041"/>
    <lineage>
        <taxon>Bacteria</taxon>
        <taxon>Pseudomonadati</taxon>
        <taxon>Bacteroidota</taxon>
        <taxon>Flavobacteriia</taxon>
        <taxon>Flavobacteriales</taxon>
        <taxon>Flavobacteriaceae</taxon>
        <taxon>Dokdonia</taxon>
    </lineage>
</organism>
<comment type="caution">
    <text evidence="2">The sequence shown here is derived from an EMBL/GenBank/DDBJ whole genome shotgun (WGS) entry which is preliminary data.</text>
</comment>
<gene>
    <name evidence="2" type="ORF">ACFO3O_06220</name>
</gene>
<accession>A0ABV9HUH5</accession>
<dbReference type="RefSeq" id="WP_379977700.1">
    <property type="nucleotide sequence ID" value="NZ_JBHSFV010000002.1"/>
</dbReference>
<evidence type="ECO:0000313" key="3">
    <source>
        <dbReference type="Proteomes" id="UP001596043"/>
    </source>
</evidence>
<feature type="coiled-coil region" evidence="1">
    <location>
        <begin position="49"/>
        <end position="97"/>
    </location>
</feature>
<proteinExistence type="predicted"/>
<name>A0ABV9HUH5_9FLAO</name>
<reference evidence="3" key="1">
    <citation type="journal article" date="2019" name="Int. J. Syst. Evol. Microbiol.">
        <title>The Global Catalogue of Microorganisms (GCM) 10K type strain sequencing project: providing services to taxonomists for standard genome sequencing and annotation.</title>
        <authorList>
            <consortium name="The Broad Institute Genomics Platform"/>
            <consortium name="The Broad Institute Genome Sequencing Center for Infectious Disease"/>
            <person name="Wu L."/>
            <person name="Ma J."/>
        </authorList>
    </citation>
    <scope>NUCLEOTIDE SEQUENCE [LARGE SCALE GENOMIC DNA]</scope>
    <source>
        <strain evidence="3">YJ-61-S</strain>
    </source>
</reference>
<evidence type="ECO:0008006" key="4">
    <source>
        <dbReference type="Google" id="ProtNLM"/>
    </source>
</evidence>
<dbReference type="Gene3D" id="1.20.5.170">
    <property type="match status" value="1"/>
</dbReference>
<sequence>MDITKIIIVIFSATGFWKLIELLVQFKGQNRLKDAEIHNLQTQGNSLIIENYKKWSENMEKRLEELENKNTEMTKTITEQRKKIDKLQKYVDQLEEEIKPYRSSINE</sequence>
<evidence type="ECO:0000256" key="1">
    <source>
        <dbReference type="SAM" id="Coils"/>
    </source>
</evidence>
<keyword evidence="1" id="KW-0175">Coiled coil</keyword>
<dbReference type="Proteomes" id="UP001596043">
    <property type="component" value="Unassembled WGS sequence"/>
</dbReference>
<protein>
    <recommendedName>
        <fullName evidence="4">DUF2746 domain-containing protein</fullName>
    </recommendedName>
</protein>
<dbReference type="EMBL" id="JBHSFV010000002">
    <property type="protein sequence ID" value="MFC4633493.1"/>
    <property type="molecule type" value="Genomic_DNA"/>
</dbReference>